<feature type="domain" description="ABC3 transporter permease C-terminal" evidence="7">
    <location>
        <begin position="271"/>
        <end position="389"/>
    </location>
</feature>
<feature type="transmembrane region" description="Helical" evidence="6">
    <location>
        <begin position="718"/>
        <end position="737"/>
    </location>
</feature>
<proteinExistence type="predicted"/>
<name>A0A562ZXE3_9BURK</name>
<evidence type="ECO:0000313" key="8">
    <source>
        <dbReference type="EMBL" id="TWO73290.1"/>
    </source>
</evidence>
<dbReference type="AlphaFoldDB" id="A0A562ZXE3"/>
<feature type="transmembrane region" description="Helical" evidence="6">
    <location>
        <begin position="358"/>
        <end position="382"/>
    </location>
</feature>
<evidence type="ECO:0000256" key="6">
    <source>
        <dbReference type="SAM" id="Phobius"/>
    </source>
</evidence>
<evidence type="ECO:0000259" key="7">
    <source>
        <dbReference type="Pfam" id="PF02687"/>
    </source>
</evidence>
<dbReference type="Proteomes" id="UP000318199">
    <property type="component" value="Unassembled WGS sequence"/>
</dbReference>
<organism evidence="8 9">
    <name type="scientific">Caenimonas sedimenti</name>
    <dbReference type="NCBI Taxonomy" id="2596921"/>
    <lineage>
        <taxon>Bacteria</taxon>
        <taxon>Pseudomonadati</taxon>
        <taxon>Pseudomonadota</taxon>
        <taxon>Betaproteobacteria</taxon>
        <taxon>Burkholderiales</taxon>
        <taxon>Comamonadaceae</taxon>
        <taxon>Caenimonas</taxon>
    </lineage>
</organism>
<dbReference type="PANTHER" id="PTHR30287">
    <property type="entry name" value="MEMBRANE COMPONENT OF PREDICTED ABC SUPERFAMILY METABOLITE UPTAKE TRANSPORTER"/>
    <property type="match status" value="1"/>
</dbReference>
<evidence type="ECO:0000256" key="2">
    <source>
        <dbReference type="ARBA" id="ARBA00022475"/>
    </source>
</evidence>
<feature type="transmembrane region" description="Helical" evidence="6">
    <location>
        <begin position="402"/>
        <end position="421"/>
    </location>
</feature>
<feature type="transmembrane region" description="Helical" evidence="6">
    <location>
        <begin position="428"/>
        <end position="451"/>
    </location>
</feature>
<feature type="transmembrane region" description="Helical" evidence="6">
    <location>
        <begin position="802"/>
        <end position="824"/>
    </location>
</feature>
<keyword evidence="4 6" id="KW-1133">Transmembrane helix</keyword>
<feature type="transmembrane region" description="Helical" evidence="6">
    <location>
        <begin position="23"/>
        <end position="44"/>
    </location>
</feature>
<dbReference type="GO" id="GO:0005886">
    <property type="term" value="C:plasma membrane"/>
    <property type="evidence" value="ECO:0007669"/>
    <property type="project" value="UniProtKB-SubCell"/>
</dbReference>
<comment type="subcellular location">
    <subcellularLocation>
        <location evidence="1">Cell membrane</location>
        <topology evidence="1">Multi-pass membrane protein</topology>
    </subcellularLocation>
</comment>
<feature type="transmembrane region" description="Helical" evidence="6">
    <location>
        <begin position="268"/>
        <end position="288"/>
    </location>
</feature>
<keyword evidence="9" id="KW-1185">Reference proteome</keyword>
<reference evidence="8 9" key="1">
    <citation type="submission" date="2019-07" db="EMBL/GenBank/DDBJ databases">
        <title>Caenimonas sedimenti sp. nov., isolated from activated sludge.</title>
        <authorList>
            <person name="Xu J."/>
        </authorList>
    </citation>
    <scope>NUCLEOTIDE SEQUENCE [LARGE SCALE GENOMIC DNA]</scope>
    <source>
        <strain evidence="8 9">HX-9-20</strain>
    </source>
</reference>
<accession>A0A562ZXE3</accession>
<dbReference type="OrthoDB" id="5292592at2"/>
<dbReference type="InterPro" id="IPR003838">
    <property type="entry name" value="ABC3_permease_C"/>
</dbReference>
<keyword evidence="3 6" id="KW-0812">Transmembrane</keyword>
<sequence length="841" mass="89637">MTPQSPWSLGWRTLWRDLRAGELRLLIVAVTLAVAALTAVGFFADRLKGGLARDARQLLGGDAVIVSDVPTPAAFVQKARELGLDSVTTLVFPSMGRAPDGLGGASRLVGLKAVPAGYPLRGNLQVAGEPGVTGEKTRAVPGRGEAWVDAPLLEALALKVGDPLLLGDAQLRIARVITVEPDRGSGGFLNFAPRVMIHVDDLAVTKLIQPASRVGYRFAVAGRDREVARFADWAALEVKRPEVRGVRLESLEGGRPEMRQTLDRAEKFLNLVALLAALLSAVAVALAARGFAARHLDDCAMLRVLGQSQRTIAMSYAYEFAVIGVAASLLGVAVGFAVHFVFVALLGGLVETTLPAPGIWPVLFGLGMGLTLLFAFGLPPVLQLAQVPPLRVIRRDVGNLKPASLAVLAVGVAGFAALLLAASSDLKLGGIAVGGFGVAVLVFAGLSWVAVKLLRRVVNEATAPRWLVLATRQISARPAYTVVQTSALAVGLLALVLLVLLRTDLIASWRQATPPDAPNRFVINVMPEQSKPFVETLQKAGVKRLDWFPMFRGRLVAVNGKAVTPDDYVEDRAKRLVDREFNLSFAADLPTHNQVTAGAWKAEEAGAISVEEGIATTLGLKMGDVLRFDVGGMQSEAKITSLRKVDWSSMRANFFVMYPVSMLKDVPVTFMGSFKAPEQKGFDNELVRTFPNITNVDMTATITQVQGVLDKVIRAVEFLFGFTLAAGVVVLFAAVTATREERAREFAIMRAVGARGSLLRQVQRAELVGVGLLAGFLASMVASVVGWGLAKYAFDFAWTASPVVPLAGALAGAALALAAGWWGLREVLSRPVVETLRKAAE</sequence>
<keyword evidence="2" id="KW-1003">Cell membrane</keyword>
<dbReference type="EMBL" id="VOBQ01000001">
    <property type="protein sequence ID" value="TWO73290.1"/>
    <property type="molecule type" value="Genomic_DNA"/>
</dbReference>
<evidence type="ECO:0000313" key="9">
    <source>
        <dbReference type="Proteomes" id="UP000318199"/>
    </source>
</evidence>
<evidence type="ECO:0000256" key="4">
    <source>
        <dbReference type="ARBA" id="ARBA00022989"/>
    </source>
</evidence>
<protein>
    <submittedName>
        <fullName evidence="8">FtsX-like permease family protein</fullName>
    </submittedName>
</protein>
<evidence type="ECO:0000256" key="1">
    <source>
        <dbReference type="ARBA" id="ARBA00004651"/>
    </source>
</evidence>
<dbReference type="PANTHER" id="PTHR30287:SF1">
    <property type="entry name" value="INNER MEMBRANE PROTEIN"/>
    <property type="match status" value="1"/>
</dbReference>
<dbReference type="RefSeq" id="WP_145889730.1">
    <property type="nucleotide sequence ID" value="NZ_VOBQ01000001.1"/>
</dbReference>
<comment type="caution">
    <text evidence="8">The sequence shown here is derived from an EMBL/GenBank/DDBJ whole genome shotgun (WGS) entry which is preliminary data.</text>
</comment>
<feature type="domain" description="ABC3 transporter permease C-terminal" evidence="7">
    <location>
        <begin position="718"/>
        <end position="830"/>
    </location>
</feature>
<feature type="transmembrane region" description="Helical" evidence="6">
    <location>
        <begin position="479"/>
        <end position="501"/>
    </location>
</feature>
<keyword evidence="5 6" id="KW-0472">Membrane</keyword>
<dbReference type="Pfam" id="PF02687">
    <property type="entry name" value="FtsX"/>
    <property type="match status" value="2"/>
</dbReference>
<gene>
    <name evidence="8" type="ORF">FN976_00090</name>
</gene>
<evidence type="ECO:0000256" key="3">
    <source>
        <dbReference type="ARBA" id="ARBA00022692"/>
    </source>
</evidence>
<dbReference type="InterPro" id="IPR038766">
    <property type="entry name" value="Membrane_comp_ABC_pdt"/>
</dbReference>
<feature type="transmembrane region" description="Helical" evidence="6">
    <location>
        <begin position="320"/>
        <end position="346"/>
    </location>
</feature>
<evidence type="ECO:0000256" key="5">
    <source>
        <dbReference type="ARBA" id="ARBA00023136"/>
    </source>
</evidence>
<feature type="transmembrane region" description="Helical" evidence="6">
    <location>
        <begin position="767"/>
        <end position="790"/>
    </location>
</feature>